<organism evidence="19 20">
    <name type="scientific">Henosepilachna vigintioctopunctata</name>
    <dbReference type="NCBI Taxonomy" id="420089"/>
    <lineage>
        <taxon>Eukaryota</taxon>
        <taxon>Metazoa</taxon>
        <taxon>Ecdysozoa</taxon>
        <taxon>Arthropoda</taxon>
        <taxon>Hexapoda</taxon>
        <taxon>Insecta</taxon>
        <taxon>Pterygota</taxon>
        <taxon>Neoptera</taxon>
        <taxon>Endopterygota</taxon>
        <taxon>Coleoptera</taxon>
        <taxon>Polyphaga</taxon>
        <taxon>Cucujiformia</taxon>
        <taxon>Coccinelloidea</taxon>
        <taxon>Coccinellidae</taxon>
        <taxon>Epilachninae</taxon>
        <taxon>Epilachnini</taxon>
        <taxon>Henosepilachna</taxon>
    </lineage>
</organism>
<keyword evidence="8 15" id="KW-0040">ANK repeat</keyword>
<proteinExistence type="inferred from homology"/>
<dbReference type="InterPro" id="IPR005821">
    <property type="entry name" value="Ion_trans_dom"/>
</dbReference>
<evidence type="ECO:0000256" key="5">
    <source>
        <dbReference type="ARBA" id="ARBA00022692"/>
    </source>
</evidence>
<dbReference type="InterPro" id="IPR036770">
    <property type="entry name" value="Ankyrin_rpt-contain_sf"/>
</dbReference>
<feature type="transmembrane region" description="Helical" evidence="17">
    <location>
        <begin position="314"/>
        <end position="332"/>
    </location>
</feature>
<feature type="domain" description="Transient receptor ion channel" evidence="18">
    <location>
        <begin position="157"/>
        <end position="219"/>
    </location>
</feature>
<keyword evidence="3" id="KW-0109">Calcium transport</keyword>
<dbReference type="GO" id="GO:0034703">
    <property type="term" value="C:cation channel complex"/>
    <property type="evidence" value="ECO:0007669"/>
    <property type="project" value="TreeGrafter"/>
</dbReference>
<dbReference type="EMBL" id="JARQZJ010000002">
    <property type="protein sequence ID" value="KAK9870189.1"/>
    <property type="molecule type" value="Genomic_DNA"/>
</dbReference>
<feature type="region of interest" description="Disordered" evidence="16">
    <location>
        <begin position="1085"/>
        <end position="1133"/>
    </location>
</feature>
<evidence type="ECO:0000256" key="16">
    <source>
        <dbReference type="SAM" id="MobiDB-lite"/>
    </source>
</evidence>
<evidence type="ECO:0000256" key="11">
    <source>
        <dbReference type="ARBA" id="ARBA00023273"/>
    </source>
</evidence>
<dbReference type="GO" id="GO:0051480">
    <property type="term" value="P:regulation of cytosolic calcium ion concentration"/>
    <property type="evidence" value="ECO:0007669"/>
    <property type="project" value="TreeGrafter"/>
</dbReference>
<comment type="subcellular location">
    <subcellularLocation>
        <location evidence="13">Cell projection</location>
        <location evidence="13">Rhabdomere membrane</location>
        <topology evidence="13">Multi-pass membrane protein</topology>
    </subcellularLocation>
</comment>
<name>A0AAW1TPC1_9CUCU</name>
<sequence>MSNLPKLLTVEEKKYLLGVERSDMANVKRMLHRAQRTKSLDINCVDSLGRGALTIAIDQENLELVELLVIMGVETKDALLHAINVDFVEAVEFLLEHEELIHKDGELYSWQKVDKNTASFTPDITPLILAAHRNNYEILKILLDRGATLPMPHDIKCGCDECISLSQQDSLRQALSRLNEYKALASPSLIALSSSDPILTAFQLSWELRGLAFAEPECKSEYMELRRQCQQFAVDLLHQSRSSQELAIILNHDPENPTPYEEGEHMQLSRLELAIQYKQKKFVAHPNIQQLLAALWYEGVPGFRRKTPTQKIGIIVKVALLFPFYCMLYIVAPNTPTGKLMRKPFMKFLIHASSYLFFLLILILVSQRVEDIVIELFGSENWRKNVIEKYEKQRGNPPMILEYVVFAYVIGFIVEEMNEMYMEGISDYLRNMWNIIDFTRNSLYTAVIVLRTAAYIEQNVEISENPATAYLRREEWAPFDFQLVAEGLFAAANIFSAIKLVHLFSINPHLGPLQISLGRMVIDIVKFFFIYSLVLFAFACGLNQLLWYFSDLERQKCFHLPNGSPDFDNFSDSCMKWRRFANVFESSQSLFWASFGLVDLSSFELTGIKTYTRFWGLLMFGSYSVINVIVLLNLLIAMMSNSYAIIDEHSDTEWKFARTKLWMSYFEETATLPPPFNIIPTPKMFLKFLGFRKKDKLRRLSTKRRNREEKERDYKYSAVMRALVWRYVAAMHKKDEENPVTEDDVSELKSDISSFRYEIMEVLHRNGMDVSSAEREEKAIFGKKNKVWERRLLKDFKVGPIATEDDEEILYAPPPDNETATARFRRIAKMAILNSGMNKWRQVVKGACIASQIGHCHNRDSFVKQQNLQKAMTEAKRLAAKSPSSSRSITPIHLPDISGSNIMDIIADIKGVTKSPSNASSFLLSSVPIPTSKSDLLLENQKMSSVLNAESTSNNFKYILSEAFVPSDKLGNSSRVTSPLSFIQRPFESTVHEDIEGMSNKIENYNSKMTRESSEDSSTGIALIKTMGVVRDNGHFEIDDVLDTSTLIYTSGMVHPEKLYYPRTTIKQCRSPKLTLTTADEECISHRHQGSSKKQFPEEKVSVDESGRSYPSESEVRSHLPHSKVTVEPEPERHISPLTEEKRENVSLLEKNIVNEPILLTKIPQELLKPEMEKSVPSQPVDVELHPLSITNLEDEVPDSNNREAYVKNVSDQSSLTTNSKNAYNKINTEENIQTEKPKLQSVSFSLLDDKIEETADLITPISPEKSTMSPEFQTQSHKITASTSLSPDVSRSQSSSETKVIKSPLALKNIHRVKKNYQPKSGWL</sequence>
<evidence type="ECO:0000313" key="20">
    <source>
        <dbReference type="Proteomes" id="UP001431783"/>
    </source>
</evidence>
<protein>
    <recommendedName>
        <fullName evidence="18">Transient receptor ion channel domain-containing protein</fullName>
    </recommendedName>
</protein>
<dbReference type="PROSITE" id="PS50297">
    <property type="entry name" value="ANK_REP_REGION"/>
    <property type="match status" value="1"/>
</dbReference>
<evidence type="ECO:0000256" key="9">
    <source>
        <dbReference type="ARBA" id="ARBA00023065"/>
    </source>
</evidence>
<dbReference type="Pfam" id="PF12796">
    <property type="entry name" value="Ank_2"/>
    <property type="match status" value="1"/>
</dbReference>
<keyword evidence="20" id="KW-1185">Reference proteome</keyword>
<comment type="similarity">
    <text evidence="14">Belongs to the transient receptor (TC 1.A.4) family. STrpC subfamily.</text>
</comment>
<dbReference type="InterPro" id="IPR002153">
    <property type="entry name" value="TRPC_channel"/>
</dbReference>
<evidence type="ECO:0000256" key="8">
    <source>
        <dbReference type="ARBA" id="ARBA00023043"/>
    </source>
</evidence>
<comment type="caution">
    <text evidence="19">The sequence shown here is derived from an EMBL/GenBank/DDBJ whole genome shotgun (WGS) entry which is preliminary data.</text>
</comment>
<dbReference type="NCBIfam" id="TIGR00870">
    <property type="entry name" value="trp"/>
    <property type="match status" value="1"/>
</dbReference>
<reference evidence="19 20" key="1">
    <citation type="submission" date="2023-03" db="EMBL/GenBank/DDBJ databases">
        <title>Genome insight into feeding habits of ladybird beetles.</title>
        <authorList>
            <person name="Li H.-S."/>
            <person name="Huang Y.-H."/>
            <person name="Pang H."/>
        </authorList>
    </citation>
    <scope>NUCLEOTIDE SEQUENCE [LARGE SCALE GENOMIC DNA]</scope>
    <source>
        <strain evidence="19">SYSU_2023b</strain>
        <tissue evidence="19">Whole body</tissue>
    </source>
</reference>
<feature type="transmembrane region" description="Helical" evidence="17">
    <location>
        <begin position="614"/>
        <end position="639"/>
    </location>
</feature>
<keyword evidence="1" id="KW-0813">Transport</keyword>
<dbReference type="SMART" id="SM00248">
    <property type="entry name" value="ANK"/>
    <property type="match status" value="2"/>
</dbReference>
<dbReference type="GO" id="GO:0015279">
    <property type="term" value="F:store-operated calcium channel activity"/>
    <property type="evidence" value="ECO:0007669"/>
    <property type="project" value="TreeGrafter"/>
</dbReference>
<keyword evidence="4" id="KW-0107">Calcium channel</keyword>
<evidence type="ECO:0000256" key="3">
    <source>
        <dbReference type="ARBA" id="ARBA00022568"/>
    </source>
</evidence>
<dbReference type="Gene3D" id="1.25.40.20">
    <property type="entry name" value="Ankyrin repeat-containing domain"/>
    <property type="match status" value="1"/>
</dbReference>
<gene>
    <name evidence="19" type="ORF">WA026_006275</name>
</gene>
<dbReference type="InterPro" id="IPR013555">
    <property type="entry name" value="TRP_dom"/>
</dbReference>
<keyword evidence="2" id="KW-1003">Cell membrane</keyword>
<keyword evidence="9" id="KW-0406">Ion transport</keyword>
<evidence type="ECO:0000259" key="18">
    <source>
        <dbReference type="SMART" id="SM01420"/>
    </source>
</evidence>
<keyword evidence="12" id="KW-0407">Ion channel</keyword>
<keyword evidence="3" id="KW-0106">Calcium</keyword>
<dbReference type="GO" id="GO:0033583">
    <property type="term" value="C:rhabdomere membrane"/>
    <property type="evidence" value="ECO:0007669"/>
    <property type="project" value="UniProtKB-SubCell"/>
</dbReference>
<dbReference type="SUPFAM" id="SSF48403">
    <property type="entry name" value="Ankyrin repeat"/>
    <property type="match status" value="1"/>
</dbReference>
<keyword evidence="10 17" id="KW-0472">Membrane</keyword>
<dbReference type="GO" id="GO:0050877">
    <property type="term" value="P:nervous system process"/>
    <property type="evidence" value="ECO:0007669"/>
    <property type="project" value="UniProtKB-ARBA"/>
</dbReference>
<evidence type="ECO:0000256" key="6">
    <source>
        <dbReference type="ARBA" id="ARBA00022737"/>
    </source>
</evidence>
<dbReference type="GO" id="GO:0070679">
    <property type="term" value="F:inositol 1,4,5 trisphosphate binding"/>
    <property type="evidence" value="ECO:0007669"/>
    <property type="project" value="TreeGrafter"/>
</dbReference>
<dbReference type="InterPro" id="IPR002110">
    <property type="entry name" value="Ankyrin_rpt"/>
</dbReference>
<dbReference type="SMART" id="SM01420">
    <property type="entry name" value="TRP_2"/>
    <property type="match status" value="1"/>
</dbReference>
<accession>A0AAW1TPC1</accession>
<evidence type="ECO:0000256" key="1">
    <source>
        <dbReference type="ARBA" id="ARBA00022448"/>
    </source>
</evidence>
<dbReference type="Pfam" id="PF00520">
    <property type="entry name" value="Ion_trans"/>
    <property type="match status" value="1"/>
</dbReference>
<evidence type="ECO:0000256" key="14">
    <source>
        <dbReference type="ARBA" id="ARBA00060916"/>
    </source>
</evidence>
<feature type="region of interest" description="Disordered" evidence="16">
    <location>
        <begin position="1260"/>
        <end position="1301"/>
    </location>
</feature>
<keyword evidence="5 17" id="KW-0812">Transmembrane</keyword>
<feature type="transmembrane region" description="Helical" evidence="17">
    <location>
        <begin position="344"/>
        <end position="365"/>
    </location>
</feature>
<evidence type="ECO:0000256" key="4">
    <source>
        <dbReference type="ARBA" id="ARBA00022673"/>
    </source>
</evidence>
<feature type="compositionally biased region" description="Polar residues" evidence="16">
    <location>
        <begin position="1265"/>
        <end position="1299"/>
    </location>
</feature>
<feature type="repeat" description="ANK" evidence="15">
    <location>
        <begin position="122"/>
        <end position="154"/>
    </location>
</feature>
<evidence type="ECO:0000256" key="17">
    <source>
        <dbReference type="SAM" id="Phobius"/>
    </source>
</evidence>
<dbReference type="GO" id="GO:0030425">
    <property type="term" value="C:dendrite"/>
    <property type="evidence" value="ECO:0007669"/>
    <property type="project" value="UniProtKB-ARBA"/>
</dbReference>
<dbReference type="Proteomes" id="UP001431783">
    <property type="component" value="Unassembled WGS sequence"/>
</dbReference>
<feature type="compositionally biased region" description="Basic and acidic residues" evidence="16">
    <location>
        <begin position="1095"/>
        <end position="1107"/>
    </location>
</feature>
<evidence type="ECO:0000256" key="12">
    <source>
        <dbReference type="ARBA" id="ARBA00023303"/>
    </source>
</evidence>
<dbReference type="PANTHER" id="PTHR10117">
    <property type="entry name" value="TRANSIENT RECEPTOR POTENTIAL CHANNEL"/>
    <property type="match status" value="1"/>
</dbReference>
<evidence type="ECO:0000313" key="19">
    <source>
        <dbReference type="EMBL" id="KAK9870189.1"/>
    </source>
</evidence>
<evidence type="ECO:0000256" key="7">
    <source>
        <dbReference type="ARBA" id="ARBA00022989"/>
    </source>
</evidence>
<dbReference type="PANTHER" id="PTHR10117:SF47">
    <property type="entry name" value="TRANSIENT-RECEPTOR-POTENTIAL-LIKE PROTEIN"/>
    <property type="match status" value="1"/>
</dbReference>
<evidence type="ECO:0000256" key="2">
    <source>
        <dbReference type="ARBA" id="ARBA00022475"/>
    </source>
</evidence>
<evidence type="ECO:0000256" key="10">
    <source>
        <dbReference type="ARBA" id="ARBA00023136"/>
    </source>
</evidence>
<dbReference type="PROSITE" id="PS50088">
    <property type="entry name" value="ANK_REPEAT"/>
    <property type="match status" value="1"/>
</dbReference>
<keyword evidence="6" id="KW-0677">Repeat</keyword>
<evidence type="ECO:0000256" key="15">
    <source>
        <dbReference type="PROSITE-ProRule" id="PRU00023"/>
    </source>
</evidence>
<keyword evidence="11" id="KW-0966">Cell projection</keyword>
<keyword evidence="7 17" id="KW-1133">Transmembrane helix</keyword>
<dbReference type="FunFam" id="1.25.40.20:FF:000221">
    <property type="entry name" value="Transient receptor potential-gamma protein"/>
    <property type="match status" value="1"/>
</dbReference>
<feature type="transmembrane region" description="Helical" evidence="17">
    <location>
        <begin position="524"/>
        <end position="549"/>
    </location>
</feature>
<dbReference type="PRINTS" id="PR01097">
    <property type="entry name" value="TRNSRECEPTRP"/>
</dbReference>
<dbReference type="Pfam" id="PF08344">
    <property type="entry name" value="TRP_2"/>
    <property type="match status" value="1"/>
</dbReference>
<evidence type="ECO:0000256" key="13">
    <source>
        <dbReference type="ARBA" id="ARBA00043946"/>
    </source>
</evidence>